<evidence type="ECO:0000256" key="1">
    <source>
        <dbReference type="ARBA" id="ARBA00010638"/>
    </source>
</evidence>
<dbReference type="PANTHER" id="PTHR23407">
    <property type="entry name" value="ATPASE INHIBITOR/5-FORMYLTETRAHYDROFOLATE CYCLO-LIGASE"/>
    <property type="match status" value="1"/>
</dbReference>
<comment type="caution">
    <text evidence="4">The sequence shown here is derived from an EMBL/GenBank/DDBJ whole genome shotgun (WGS) entry which is preliminary data.</text>
</comment>
<dbReference type="NCBIfam" id="TIGR02727">
    <property type="entry name" value="MTHFS_bact"/>
    <property type="match status" value="1"/>
</dbReference>
<dbReference type="InterPro" id="IPR037171">
    <property type="entry name" value="NagB/RpiA_transferase-like"/>
</dbReference>
<dbReference type="InterPro" id="IPR002698">
    <property type="entry name" value="FTHF_cligase"/>
</dbReference>
<comment type="similarity">
    <text evidence="1">Belongs to the 5-formyltetrahydrofolate cyclo-ligase family.</text>
</comment>
<dbReference type="AlphaFoldDB" id="A0A812EZZ1"/>
<dbReference type="Pfam" id="PF01812">
    <property type="entry name" value="5-FTHF_cyc-lig"/>
    <property type="match status" value="1"/>
</dbReference>
<dbReference type="GO" id="GO:0030272">
    <property type="term" value="F:5-formyltetrahydrofolate cyclo-ligase activity"/>
    <property type="evidence" value="ECO:0007669"/>
    <property type="project" value="TreeGrafter"/>
</dbReference>
<dbReference type="GO" id="GO:0009396">
    <property type="term" value="P:folic acid-containing compound biosynthetic process"/>
    <property type="evidence" value="ECO:0007669"/>
    <property type="project" value="TreeGrafter"/>
</dbReference>
<reference evidence="4" key="1">
    <citation type="submission" date="2021-02" db="EMBL/GenBank/DDBJ databases">
        <authorList>
            <person name="Han P."/>
        </authorList>
    </citation>
    <scope>NUCLEOTIDE SEQUENCE</scope>
    <source>
        <strain evidence="4">Candidatus Nitrosotenuis uzonensis 5A</strain>
    </source>
</reference>
<accession>A0A812EZZ1</accession>
<evidence type="ECO:0000313" key="5">
    <source>
        <dbReference type="Proteomes" id="UP000655759"/>
    </source>
</evidence>
<sequence length="186" mass="20945">MQEDKEKSSLRKLLLQKRDTISADYISIASKQIQKNLKKIEAYRIAKKIAGYYSIGSEVRTGSIIQEILADGKTVALPRVAEDEIVFCEVRSFDELEKGEFGIMEPKLSCPITNNFDIILVPAIAMTKEGQRLGYGMGYYDRFLANTTATTIALTYSKLLVKSIPRSKHDITIQWIVTEDDVINTS</sequence>
<evidence type="ECO:0000256" key="3">
    <source>
        <dbReference type="ARBA" id="ARBA00022840"/>
    </source>
</evidence>
<organism evidence="4 5">
    <name type="scientific">Candidatus Nitrosotenuis uzonensis</name>
    <dbReference type="NCBI Taxonomy" id="1407055"/>
    <lineage>
        <taxon>Archaea</taxon>
        <taxon>Nitrososphaerota</taxon>
        <taxon>Candidatus Nitrosotenuis</taxon>
    </lineage>
</organism>
<name>A0A812EZZ1_9ARCH</name>
<protein>
    <submittedName>
        <fullName evidence="4">5-formyltetrahydrofolate cyclo-ligase</fullName>
    </submittedName>
</protein>
<dbReference type="Proteomes" id="UP000655759">
    <property type="component" value="Unassembled WGS sequence"/>
</dbReference>
<proteinExistence type="inferred from homology"/>
<dbReference type="PIRSF" id="PIRSF006806">
    <property type="entry name" value="FTHF_cligase"/>
    <property type="match status" value="1"/>
</dbReference>
<evidence type="ECO:0000313" key="4">
    <source>
        <dbReference type="EMBL" id="CAE6497028.1"/>
    </source>
</evidence>
<keyword evidence="4" id="KW-0436">Ligase</keyword>
<gene>
    <name evidence="4" type="ORF">NUZ5A_50621</name>
</gene>
<keyword evidence="3" id="KW-0067">ATP-binding</keyword>
<dbReference type="GO" id="GO:0005524">
    <property type="term" value="F:ATP binding"/>
    <property type="evidence" value="ECO:0007669"/>
    <property type="project" value="UniProtKB-KW"/>
</dbReference>
<keyword evidence="2" id="KW-0547">Nucleotide-binding</keyword>
<evidence type="ECO:0000256" key="2">
    <source>
        <dbReference type="ARBA" id="ARBA00022741"/>
    </source>
</evidence>
<dbReference type="PANTHER" id="PTHR23407:SF1">
    <property type="entry name" value="5-FORMYLTETRAHYDROFOLATE CYCLO-LIGASE"/>
    <property type="match status" value="1"/>
</dbReference>
<dbReference type="EMBL" id="CAJNAQ010000005">
    <property type="protein sequence ID" value="CAE6497028.1"/>
    <property type="molecule type" value="Genomic_DNA"/>
</dbReference>
<dbReference type="InterPro" id="IPR024185">
    <property type="entry name" value="FTHF_cligase-like_sf"/>
</dbReference>
<dbReference type="SUPFAM" id="SSF100950">
    <property type="entry name" value="NagB/RpiA/CoA transferase-like"/>
    <property type="match status" value="1"/>
</dbReference>
<dbReference type="Gene3D" id="3.40.50.10420">
    <property type="entry name" value="NagB/RpiA/CoA transferase-like"/>
    <property type="match status" value="1"/>
</dbReference>
<dbReference type="GO" id="GO:0035999">
    <property type="term" value="P:tetrahydrofolate interconversion"/>
    <property type="evidence" value="ECO:0007669"/>
    <property type="project" value="TreeGrafter"/>
</dbReference>